<evidence type="ECO:0000313" key="4">
    <source>
        <dbReference type="Proteomes" id="UP000677244"/>
    </source>
</evidence>
<dbReference type="Gene3D" id="3.40.50.1820">
    <property type="entry name" value="alpha/beta hydrolase"/>
    <property type="match status" value="1"/>
</dbReference>
<comment type="caution">
    <text evidence="3">The sequence shown here is derived from an EMBL/GenBank/DDBJ whole genome shotgun (WGS) entry which is preliminary data.</text>
</comment>
<dbReference type="SUPFAM" id="SSF53474">
    <property type="entry name" value="alpha/beta-Hydrolases"/>
    <property type="match status" value="1"/>
</dbReference>
<keyword evidence="1" id="KW-0732">Signal</keyword>
<organism evidence="3 4">
    <name type="scientific">Niastella soli</name>
    <dbReference type="NCBI Taxonomy" id="2821487"/>
    <lineage>
        <taxon>Bacteria</taxon>
        <taxon>Pseudomonadati</taxon>
        <taxon>Bacteroidota</taxon>
        <taxon>Chitinophagia</taxon>
        <taxon>Chitinophagales</taxon>
        <taxon>Chitinophagaceae</taxon>
        <taxon>Niastella</taxon>
    </lineage>
</organism>
<accession>A0ABS3YVY1</accession>
<dbReference type="InterPro" id="IPR029058">
    <property type="entry name" value="AB_hydrolase_fold"/>
</dbReference>
<dbReference type="InterPro" id="IPR003140">
    <property type="entry name" value="PLipase/COase/thioEstase"/>
</dbReference>
<dbReference type="PROSITE" id="PS51257">
    <property type="entry name" value="PROKAR_LIPOPROTEIN"/>
    <property type="match status" value="1"/>
</dbReference>
<dbReference type="InterPro" id="IPR050955">
    <property type="entry name" value="Plant_Biomass_Hydrol_Est"/>
</dbReference>
<evidence type="ECO:0000256" key="1">
    <source>
        <dbReference type="ARBA" id="ARBA00022729"/>
    </source>
</evidence>
<dbReference type="PANTHER" id="PTHR43037:SF1">
    <property type="entry name" value="BLL1128 PROTEIN"/>
    <property type="match status" value="1"/>
</dbReference>
<reference evidence="3 4" key="1">
    <citation type="submission" date="2021-03" db="EMBL/GenBank/DDBJ databases">
        <title>Assistant Professor.</title>
        <authorList>
            <person name="Huq M.A."/>
        </authorList>
    </citation>
    <scope>NUCLEOTIDE SEQUENCE [LARGE SCALE GENOMIC DNA]</scope>
    <source>
        <strain evidence="3 4">MAH-29</strain>
    </source>
</reference>
<name>A0ABS3YVY1_9BACT</name>
<dbReference type="RefSeq" id="WP_209139619.1">
    <property type="nucleotide sequence ID" value="NZ_JAGHKO010000004.1"/>
</dbReference>
<dbReference type="PANTHER" id="PTHR43037">
    <property type="entry name" value="UNNAMED PRODUCT-RELATED"/>
    <property type="match status" value="1"/>
</dbReference>
<evidence type="ECO:0000259" key="2">
    <source>
        <dbReference type="Pfam" id="PF02230"/>
    </source>
</evidence>
<dbReference type="Proteomes" id="UP000677244">
    <property type="component" value="Unassembled WGS sequence"/>
</dbReference>
<dbReference type="Pfam" id="PF02230">
    <property type="entry name" value="Abhydrolase_2"/>
    <property type="match status" value="1"/>
</dbReference>
<sequence length="256" mass="29202">MKSYLVIFVFLLAACLGIKAQPVLSFTKAVYTTGKDSLPYRLLYPLHYNKHKQYPLVLFLHGAGQRGTDNETQLTGVPKALTDTAGREKYPCFILIPQCPKNDVWVKFPHFPENIQTTELPTRSAQAALATLDSLIKQLPIDRKRVYITGYSMGGEGTFDLLTRRPHLFAAAIPICSVADTARARLIYQTPIWAFHGDQDDVNEVKYSRLMIAALKKFNGTPIYTEYPGLKHNIWSKAYNEPGLFEWLFEQRRRLF</sequence>
<feature type="domain" description="Phospholipase/carboxylesterase/thioesterase" evidence="2">
    <location>
        <begin position="50"/>
        <end position="237"/>
    </location>
</feature>
<gene>
    <name evidence="3" type="ORF">J7I42_14885</name>
</gene>
<keyword evidence="4" id="KW-1185">Reference proteome</keyword>
<protein>
    <submittedName>
        <fullName evidence="3">Prolyl oligopeptidase family serine peptidase</fullName>
    </submittedName>
</protein>
<proteinExistence type="predicted"/>
<evidence type="ECO:0000313" key="3">
    <source>
        <dbReference type="EMBL" id="MBO9201565.1"/>
    </source>
</evidence>
<dbReference type="EMBL" id="JAGHKO010000004">
    <property type="protein sequence ID" value="MBO9201565.1"/>
    <property type="molecule type" value="Genomic_DNA"/>
</dbReference>